<dbReference type="PANTHER" id="PTHR14305">
    <property type="entry name" value="E3 UBIQUITIN-PROTEIN LIGASE CCNB1IP1"/>
    <property type="match status" value="1"/>
</dbReference>
<dbReference type="PROSITE" id="PS50089">
    <property type="entry name" value="ZF_RING_2"/>
    <property type="match status" value="1"/>
</dbReference>
<dbReference type="Gene3D" id="3.30.40.10">
    <property type="entry name" value="Zinc/RING finger domain, C3HC4 (zinc finger)"/>
    <property type="match status" value="1"/>
</dbReference>
<dbReference type="PANTHER" id="PTHR14305:SF0">
    <property type="entry name" value="E3 UBIQUITIN-PROTEIN LIGASE CCNB1IP1"/>
    <property type="match status" value="1"/>
</dbReference>
<reference evidence="5 6" key="1">
    <citation type="journal article" date="2014" name="BMC Genomics">
        <title>Genome sequencing of four Aureobasidium pullulans varieties: biotechnological potential, stress tolerance, and description of new species.</title>
        <authorList>
            <person name="Gostin Ar C."/>
            <person name="Ohm R.A."/>
            <person name="Kogej T."/>
            <person name="Sonjak S."/>
            <person name="Turk M."/>
            <person name="Zajc J."/>
            <person name="Zalar P."/>
            <person name="Grube M."/>
            <person name="Sun H."/>
            <person name="Han J."/>
            <person name="Sharma A."/>
            <person name="Chiniquy J."/>
            <person name="Ngan C.Y."/>
            <person name="Lipzen A."/>
            <person name="Barry K."/>
            <person name="Grigoriev I.V."/>
            <person name="Gunde-Cimerman N."/>
        </authorList>
    </citation>
    <scope>NUCLEOTIDE SEQUENCE [LARGE SCALE GENOMIC DNA]</scope>
    <source>
        <strain evidence="5 6">EXF-2481</strain>
    </source>
</reference>
<dbReference type="OrthoDB" id="441210at2759"/>
<dbReference type="InParanoid" id="A0A074YSZ2"/>
<evidence type="ECO:0000256" key="3">
    <source>
        <dbReference type="SAM" id="MobiDB-lite"/>
    </source>
</evidence>
<evidence type="ECO:0000256" key="2">
    <source>
        <dbReference type="SAM" id="Coils"/>
    </source>
</evidence>
<organism evidence="5 6">
    <name type="scientific">Aureobasidium subglaciale (strain EXF-2481)</name>
    <name type="common">Aureobasidium pullulans var. subglaciale</name>
    <dbReference type="NCBI Taxonomy" id="1043005"/>
    <lineage>
        <taxon>Eukaryota</taxon>
        <taxon>Fungi</taxon>
        <taxon>Dikarya</taxon>
        <taxon>Ascomycota</taxon>
        <taxon>Pezizomycotina</taxon>
        <taxon>Dothideomycetes</taxon>
        <taxon>Dothideomycetidae</taxon>
        <taxon>Dothideales</taxon>
        <taxon>Saccotheciaceae</taxon>
        <taxon>Aureobasidium</taxon>
    </lineage>
</organism>
<feature type="compositionally biased region" description="Polar residues" evidence="3">
    <location>
        <begin position="246"/>
        <end position="277"/>
    </location>
</feature>
<dbReference type="Pfam" id="PF14634">
    <property type="entry name" value="zf-RING_5"/>
    <property type="match status" value="1"/>
</dbReference>
<dbReference type="GO" id="GO:0061630">
    <property type="term" value="F:ubiquitin protein ligase activity"/>
    <property type="evidence" value="ECO:0007669"/>
    <property type="project" value="InterPro"/>
</dbReference>
<accession>A0A074YSZ2</accession>
<keyword evidence="2" id="KW-0175">Coiled coil</keyword>
<keyword evidence="1" id="KW-0479">Metal-binding</keyword>
<feature type="compositionally biased region" description="Polar residues" evidence="3">
    <location>
        <begin position="290"/>
        <end position="300"/>
    </location>
</feature>
<dbReference type="RefSeq" id="XP_013349212.1">
    <property type="nucleotide sequence ID" value="XM_013493758.1"/>
</dbReference>
<dbReference type="InterPro" id="IPR013083">
    <property type="entry name" value="Znf_RING/FYVE/PHD"/>
</dbReference>
<feature type="coiled-coil region" evidence="2">
    <location>
        <begin position="112"/>
        <end position="171"/>
    </location>
</feature>
<keyword evidence="1" id="KW-0863">Zinc-finger</keyword>
<evidence type="ECO:0000313" key="6">
    <source>
        <dbReference type="Proteomes" id="UP000030641"/>
    </source>
</evidence>
<feature type="domain" description="RING-type" evidence="4">
    <location>
        <begin position="12"/>
        <end position="53"/>
    </location>
</feature>
<dbReference type="InterPro" id="IPR042448">
    <property type="entry name" value="CCNB1IP1"/>
</dbReference>
<dbReference type="EMBL" id="KL584749">
    <property type="protein sequence ID" value="KER00806.1"/>
    <property type="molecule type" value="Genomic_DNA"/>
</dbReference>
<dbReference type="InterPro" id="IPR001841">
    <property type="entry name" value="Znf_RING"/>
</dbReference>
<dbReference type="SUPFAM" id="SSF57850">
    <property type="entry name" value="RING/U-box"/>
    <property type="match status" value="1"/>
</dbReference>
<dbReference type="AlphaFoldDB" id="A0A074YSZ2"/>
<proteinExistence type="predicted"/>
<dbReference type="OMA" id="IDCANRS"/>
<keyword evidence="6" id="KW-1185">Reference proteome</keyword>
<dbReference type="GO" id="GO:0000795">
    <property type="term" value="C:synaptonemal complex"/>
    <property type="evidence" value="ECO:0007669"/>
    <property type="project" value="InterPro"/>
</dbReference>
<dbReference type="Proteomes" id="UP000030641">
    <property type="component" value="Unassembled WGS sequence"/>
</dbReference>
<keyword evidence="1" id="KW-0862">Zinc</keyword>
<evidence type="ECO:0000259" key="4">
    <source>
        <dbReference type="PROSITE" id="PS50089"/>
    </source>
</evidence>
<sequence length="350" mass="38432">MDLSLRCNSLKCRQRLVDRAVVTTCSHIFCVPCSDALGLSSSANGVRMCPACDAQLANPDDAVVTQLNPTEDYKTSVLSGLSPTIIMECCGRGISFYQYQVTQEIMYHDYMAKNLADRYASLNSQMDNVIKDANSEIGGLRAKLERMHMEKKTLEQKNQELINAFSEKSKAHQRLSKLYNRARGEQDARQIRHTAADEVDHVIQSMQAPGFVEGPHDRTPRRPSTTSGRGNQDLPEVYSHARIGSLNGNKHQTWDSQGSRAGPQSSQFSQNTGSPTLGASMPGYGLRPPTSGQRQATPNRQPLGEMSRNATSSQGYGNYSGGGGGVKVGANTERRPSQMINRNLARVVHR</sequence>
<dbReference type="STRING" id="1043005.A0A074YSZ2"/>
<feature type="compositionally biased region" description="Gly residues" evidence="3">
    <location>
        <begin position="318"/>
        <end position="327"/>
    </location>
</feature>
<dbReference type="HOGENOM" id="CLU_049340_0_1_1"/>
<protein>
    <recommendedName>
        <fullName evidence="4">RING-type domain-containing protein</fullName>
    </recommendedName>
</protein>
<dbReference type="GeneID" id="25370791"/>
<dbReference type="GO" id="GO:0008270">
    <property type="term" value="F:zinc ion binding"/>
    <property type="evidence" value="ECO:0007669"/>
    <property type="project" value="UniProtKB-KW"/>
</dbReference>
<name>A0A074YSZ2_AURSE</name>
<feature type="region of interest" description="Disordered" evidence="3">
    <location>
        <begin position="208"/>
        <end position="350"/>
    </location>
</feature>
<evidence type="ECO:0000313" key="5">
    <source>
        <dbReference type="EMBL" id="KER00806.1"/>
    </source>
</evidence>
<dbReference type="GO" id="GO:0007131">
    <property type="term" value="P:reciprocal meiotic recombination"/>
    <property type="evidence" value="ECO:0007669"/>
    <property type="project" value="InterPro"/>
</dbReference>
<gene>
    <name evidence="5" type="ORF">AUEXF2481DRAFT_699</name>
</gene>
<evidence type="ECO:0000256" key="1">
    <source>
        <dbReference type="PROSITE-ProRule" id="PRU00175"/>
    </source>
</evidence>